<dbReference type="SMART" id="SM00220">
    <property type="entry name" value="S_TKc"/>
    <property type="match status" value="1"/>
</dbReference>
<keyword evidence="6" id="KW-0547">Nucleotide-binding</keyword>
<keyword evidence="5 14" id="KW-0812">Transmembrane</keyword>
<feature type="transmembrane region" description="Helical" evidence="14">
    <location>
        <begin position="219"/>
        <end position="240"/>
    </location>
</feature>
<feature type="transmembrane region" description="Helical" evidence="14">
    <location>
        <begin position="88"/>
        <end position="108"/>
    </location>
</feature>
<sequence length="913" mass="102761">MNLSTYDPSLGHVYPLYLSITTMIACVLGIMFNSLIIIVIVKTKSLHNRCYLLIAYLAAADLVCSVYYTALRILIFNYVYFMTNYDCFVFSFVGLVAMNTQTGLTVMLGIDRLFAVSLPTKYRTIKSKYYIFLLILPVNLFAFGITGYGYADASRDVKVPVCFPPNAYNASARQVWTIANCFIIAIVLILYIAVHYKFKQSQISNNDATIKVASKVIRAIYAVILVFIGTWAFTYVVMALTTPARQPQLKSDVTSPCQLSDPGGGGRGTRIPIVHVRFWDELKVDSHANQSPKIPTQLPSMPYLWVLISAVKVDSAPGNMSQDEKKPVPPPDSGHNSATGSSGSSSGSSTNPPSTPSSNDAIADFGAAVSARLTEAKEKLIYVCSGVYDCVVGNDMAVHTRKMHMWPMDPTKYQIRSCIGRGGVGDVFLAINIETMAQCVLKTITINADNSQQLIDELRILNKLRNAHIIRMNSAFLTDDVLCIVMPFMYSLRRVAHVHITRKPPLTPAFENAQITEILYQVLQGLSFMHEKHFIHRDLKCDNILINEEGCVKIGDLGLAKMIRRGFNSDNSKWEKSMQPMGTAGFMAPEVVEHLFGKPGIPPYHFSCDIWSLGMCVVEMVLADNPFYNMDDDAIQKAVMEWPKFRIRLLHPEGAVMEGKCSRDVLNLISLCLEKDPKERPLAAWLLTSHPLFQAKNKADFEFVARSIVPNDVTTEVRQMEYVDAERDEKLKKLKLSYCVAKVPQDQASGPQTESYSMPIPTTSLYYFDPSLGKNKGFLIRLILRHKVKDYLLSRDIPLGLDLPQRTLETVLRQSFSDWVQCEAMDSEDFLKTCREGVIFLLDLTMRPETCATRRYVQYSGVFIPDRLQRCCLMEFIRPVYSDDFSIVGNYFMHHSLNQKRFENLDISMNNSA</sequence>
<evidence type="ECO:0000256" key="8">
    <source>
        <dbReference type="ARBA" id="ARBA00022840"/>
    </source>
</evidence>
<evidence type="ECO:0000256" key="1">
    <source>
        <dbReference type="ARBA" id="ARBA00004370"/>
    </source>
</evidence>
<dbReference type="InterPro" id="IPR000719">
    <property type="entry name" value="Prot_kinase_dom"/>
</dbReference>
<dbReference type="Pfam" id="PF10320">
    <property type="entry name" value="7TM_GPCR_Srsx"/>
    <property type="match status" value="1"/>
</dbReference>
<dbReference type="PRINTS" id="PR00237">
    <property type="entry name" value="GPCRRHODOPSN"/>
</dbReference>
<comment type="similarity">
    <text evidence="2">Belongs to the protein kinase superfamily. STE Ser/Thr protein kinase family. STE20 subfamily.</text>
</comment>
<evidence type="ECO:0000313" key="17">
    <source>
        <dbReference type="Proteomes" id="UP000492821"/>
    </source>
</evidence>
<evidence type="ECO:0000256" key="11">
    <source>
        <dbReference type="ARBA" id="ARBA00047899"/>
    </source>
</evidence>
<dbReference type="PANTHER" id="PTHR48012:SF10">
    <property type="entry name" value="FI20177P1"/>
    <property type="match status" value="1"/>
</dbReference>
<comment type="catalytic activity">
    <reaction evidence="11">
        <text>L-threonyl-[protein] + ATP = O-phospho-L-threonyl-[protein] + ADP + H(+)</text>
        <dbReference type="Rhea" id="RHEA:46608"/>
        <dbReference type="Rhea" id="RHEA-COMP:11060"/>
        <dbReference type="Rhea" id="RHEA-COMP:11605"/>
        <dbReference type="ChEBI" id="CHEBI:15378"/>
        <dbReference type="ChEBI" id="CHEBI:30013"/>
        <dbReference type="ChEBI" id="CHEBI:30616"/>
        <dbReference type="ChEBI" id="CHEBI:61977"/>
        <dbReference type="ChEBI" id="CHEBI:456216"/>
        <dbReference type="EC" id="2.7.11.1"/>
    </reaction>
</comment>
<keyword evidence="9 14" id="KW-1133">Transmembrane helix</keyword>
<protein>
    <submittedName>
        <fullName evidence="18">G_PROTEIN_RECEP_F1_2 domain-containing protein</fullName>
    </submittedName>
</protein>
<reference evidence="17" key="1">
    <citation type="journal article" date="2013" name="Genetics">
        <title>The draft genome and transcriptome of Panagrellus redivivus are shaped by the harsh demands of a free-living lifestyle.</title>
        <authorList>
            <person name="Srinivasan J."/>
            <person name="Dillman A.R."/>
            <person name="Macchietto M.G."/>
            <person name="Heikkinen L."/>
            <person name="Lakso M."/>
            <person name="Fracchia K.M."/>
            <person name="Antoshechkin I."/>
            <person name="Mortazavi A."/>
            <person name="Wong G."/>
            <person name="Sternberg P.W."/>
        </authorList>
    </citation>
    <scope>NUCLEOTIDE SEQUENCE [LARGE SCALE GENOMIC DNA]</scope>
    <source>
        <strain evidence="17">MT8872</strain>
    </source>
</reference>
<feature type="transmembrane region" description="Helical" evidence="14">
    <location>
        <begin position="16"/>
        <end position="41"/>
    </location>
</feature>
<dbReference type="AlphaFoldDB" id="A0A7E4W248"/>
<feature type="transmembrane region" description="Helical" evidence="14">
    <location>
        <begin position="129"/>
        <end position="151"/>
    </location>
</feature>
<dbReference type="PROSITE" id="PS00108">
    <property type="entry name" value="PROTEIN_KINASE_ST"/>
    <property type="match status" value="1"/>
</dbReference>
<evidence type="ECO:0000313" key="18">
    <source>
        <dbReference type="WBParaSite" id="Pan_g6236.t1"/>
    </source>
</evidence>
<keyword evidence="7" id="KW-0418">Kinase</keyword>
<evidence type="ECO:0000256" key="3">
    <source>
        <dbReference type="ARBA" id="ARBA00022527"/>
    </source>
</evidence>
<dbReference type="SMART" id="SM01381">
    <property type="entry name" value="7TM_GPCR_Srsx"/>
    <property type="match status" value="1"/>
</dbReference>
<dbReference type="Gene3D" id="1.10.510.10">
    <property type="entry name" value="Transferase(Phosphotransferase) domain 1"/>
    <property type="match status" value="1"/>
</dbReference>
<dbReference type="WBParaSite" id="Pan_g6236.t1">
    <property type="protein sequence ID" value="Pan_g6236.t1"/>
    <property type="gene ID" value="Pan_g6236"/>
</dbReference>
<dbReference type="InterPro" id="IPR008271">
    <property type="entry name" value="Ser/Thr_kinase_AS"/>
</dbReference>
<evidence type="ECO:0000259" key="15">
    <source>
        <dbReference type="PROSITE" id="PS50011"/>
    </source>
</evidence>
<dbReference type="InterPro" id="IPR050629">
    <property type="entry name" value="STE20/SPS1-PAK"/>
</dbReference>
<dbReference type="PROSITE" id="PS50011">
    <property type="entry name" value="PROTEIN_KINASE_DOM"/>
    <property type="match status" value="1"/>
</dbReference>
<accession>A0A7E4W248</accession>
<dbReference type="Proteomes" id="UP000492821">
    <property type="component" value="Unassembled WGS sequence"/>
</dbReference>
<proteinExistence type="inferred from homology"/>
<dbReference type="Gene3D" id="1.20.1070.10">
    <property type="entry name" value="Rhodopsin 7-helix transmembrane proteins"/>
    <property type="match status" value="1"/>
</dbReference>
<feature type="compositionally biased region" description="Low complexity" evidence="13">
    <location>
        <begin position="336"/>
        <end position="359"/>
    </location>
</feature>
<evidence type="ECO:0000256" key="10">
    <source>
        <dbReference type="ARBA" id="ARBA00023136"/>
    </source>
</evidence>
<feature type="domain" description="Protein kinase" evidence="15">
    <location>
        <begin position="413"/>
        <end position="693"/>
    </location>
</feature>
<keyword evidence="3" id="KW-0723">Serine/threonine-protein kinase</keyword>
<organism evidence="17 18">
    <name type="scientific">Panagrellus redivivus</name>
    <name type="common">Microworm</name>
    <dbReference type="NCBI Taxonomy" id="6233"/>
    <lineage>
        <taxon>Eukaryota</taxon>
        <taxon>Metazoa</taxon>
        <taxon>Ecdysozoa</taxon>
        <taxon>Nematoda</taxon>
        <taxon>Chromadorea</taxon>
        <taxon>Rhabditida</taxon>
        <taxon>Tylenchina</taxon>
        <taxon>Panagrolaimomorpha</taxon>
        <taxon>Panagrolaimoidea</taxon>
        <taxon>Panagrolaimidae</taxon>
        <taxon>Panagrellus</taxon>
    </lineage>
</organism>
<keyword evidence="10 14" id="KW-0472">Membrane</keyword>
<evidence type="ECO:0000256" key="13">
    <source>
        <dbReference type="SAM" id="MobiDB-lite"/>
    </source>
</evidence>
<dbReference type="Pfam" id="PF00069">
    <property type="entry name" value="Pkinase"/>
    <property type="match status" value="1"/>
</dbReference>
<evidence type="ECO:0000259" key="16">
    <source>
        <dbReference type="PROSITE" id="PS50262"/>
    </source>
</evidence>
<reference evidence="18" key="2">
    <citation type="submission" date="2020-10" db="UniProtKB">
        <authorList>
            <consortium name="WormBaseParasite"/>
        </authorList>
    </citation>
    <scope>IDENTIFICATION</scope>
</reference>
<dbReference type="Gene3D" id="3.30.200.20">
    <property type="entry name" value="Phosphorylase Kinase, domain 1"/>
    <property type="match status" value="1"/>
</dbReference>
<evidence type="ECO:0000256" key="7">
    <source>
        <dbReference type="ARBA" id="ARBA00022777"/>
    </source>
</evidence>
<dbReference type="SUPFAM" id="SSF56112">
    <property type="entry name" value="Protein kinase-like (PK-like)"/>
    <property type="match status" value="1"/>
</dbReference>
<dbReference type="GO" id="GO:0004674">
    <property type="term" value="F:protein serine/threonine kinase activity"/>
    <property type="evidence" value="ECO:0007669"/>
    <property type="project" value="UniProtKB-KW"/>
</dbReference>
<evidence type="ECO:0000256" key="9">
    <source>
        <dbReference type="ARBA" id="ARBA00022989"/>
    </source>
</evidence>
<dbReference type="InterPro" id="IPR017452">
    <property type="entry name" value="GPCR_Rhodpsn_7TM"/>
</dbReference>
<keyword evidence="8" id="KW-0067">ATP-binding</keyword>
<feature type="transmembrane region" description="Helical" evidence="14">
    <location>
        <begin position="53"/>
        <end position="76"/>
    </location>
</feature>
<dbReference type="GO" id="GO:0005737">
    <property type="term" value="C:cytoplasm"/>
    <property type="evidence" value="ECO:0007669"/>
    <property type="project" value="TreeGrafter"/>
</dbReference>
<dbReference type="InterPro" id="IPR011009">
    <property type="entry name" value="Kinase-like_dom_sf"/>
</dbReference>
<evidence type="ECO:0000256" key="12">
    <source>
        <dbReference type="ARBA" id="ARBA00048679"/>
    </source>
</evidence>
<dbReference type="GO" id="GO:0016020">
    <property type="term" value="C:membrane"/>
    <property type="evidence" value="ECO:0007669"/>
    <property type="project" value="UniProtKB-SubCell"/>
</dbReference>
<evidence type="ECO:0000256" key="5">
    <source>
        <dbReference type="ARBA" id="ARBA00022692"/>
    </source>
</evidence>
<dbReference type="PROSITE" id="PS50262">
    <property type="entry name" value="G_PROTEIN_RECEP_F1_2"/>
    <property type="match status" value="1"/>
</dbReference>
<dbReference type="GO" id="GO:0004930">
    <property type="term" value="F:G protein-coupled receptor activity"/>
    <property type="evidence" value="ECO:0007669"/>
    <property type="project" value="InterPro"/>
</dbReference>
<evidence type="ECO:0000256" key="4">
    <source>
        <dbReference type="ARBA" id="ARBA00022679"/>
    </source>
</evidence>
<evidence type="ECO:0000256" key="2">
    <source>
        <dbReference type="ARBA" id="ARBA00008874"/>
    </source>
</evidence>
<dbReference type="GO" id="GO:0005524">
    <property type="term" value="F:ATP binding"/>
    <property type="evidence" value="ECO:0007669"/>
    <property type="project" value="UniProtKB-KW"/>
</dbReference>
<dbReference type="PANTHER" id="PTHR48012">
    <property type="entry name" value="STERILE20-LIKE KINASE, ISOFORM B-RELATED"/>
    <property type="match status" value="1"/>
</dbReference>
<evidence type="ECO:0000256" key="14">
    <source>
        <dbReference type="SAM" id="Phobius"/>
    </source>
</evidence>
<dbReference type="InterPro" id="IPR000276">
    <property type="entry name" value="GPCR_Rhodpsn"/>
</dbReference>
<comment type="subcellular location">
    <subcellularLocation>
        <location evidence="1">Membrane</location>
    </subcellularLocation>
</comment>
<name>A0A7E4W248_PANRE</name>
<keyword evidence="17" id="KW-1185">Reference proteome</keyword>
<feature type="domain" description="G-protein coupled receptors family 1 profile" evidence="16">
    <location>
        <begin position="32"/>
        <end position="240"/>
    </location>
</feature>
<feature type="transmembrane region" description="Helical" evidence="14">
    <location>
        <begin position="175"/>
        <end position="198"/>
    </location>
</feature>
<evidence type="ECO:0000256" key="6">
    <source>
        <dbReference type="ARBA" id="ARBA00022741"/>
    </source>
</evidence>
<dbReference type="CDD" id="cd00637">
    <property type="entry name" value="7tm_classA_rhodopsin-like"/>
    <property type="match status" value="1"/>
</dbReference>
<feature type="region of interest" description="Disordered" evidence="13">
    <location>
        <begin position="316"/>
        <end position="359"/>
    </location>
</feature>
<keyword evidence="4" id="KW-0808">Transferase</keyword>
<dbReference type="SUPFAM" id="SSF81321">
    <property type="entry name" value="Family A G protein-coupled receptor-like"/>
    <property type="match status" value="1"/>
</dbReference>
<comment type="catalytic activity">
    <reaction evidence="12">
        <text>L-seryl-[protein] + ATP = O-phospho-L-seryl-[protein] + ADP + H(+)</text>
        <dbReference type="Rhea" id="RHEA:17989"/>
        <dbReference type="Rhea" id="RHEA-COMP:9863"/>
        <dbReference type="Rhea" id="RHEA-COMP:11604"/>
        <dbReference type="ChEBI" id="CHEBI:15378"/>
        <dbReference type="ChEBI" id="CHEBI:29999"/>
        <dbReference type="ChEBI" id="CHEBI:30616"/>
        <dbReference type="ChEBI" id="CHEBI:83421"/>
        <dbReference type="ChEBI" id="CHEBI:456216"/>
        <dbReference type="EC" id="2.7.11.1"/>
    </reaction>
</comment>
<dbReference type="InterPro" id="IPR019424">
    <property type="entry name" value="7TM_GPCR_Srsx"/>
</dbReference>